<gene>
    <name evidence="12" type="ORF">H9964_06635</name>
</gene>
<dbReference type="Proteomes" id="UP000824102">
    <property type="component" value="Unassembled WGS sequence"/>
</dbReference>
<evidence type="ECO:0000256" key="9">
    <source>
        <dbReference type="ARBA" id="ARBA00023316"/>
    </source>
</evidence>
<dbReference type="InterPro" id="IPR016185">
    <property type="entry name" value="PreATP-grasp_dom_sf"/>
</dbReference>
<dbReference type="Gene3D" id="3.30.1490.20">
    <property type="entry name" value="ATP-grasp fold, A domain"/>
    <property type="match status" value="1"/>
</dbReference>
<dbReference type="InterPro" id="IPR013815">
    <property type="entry name" value="ATP_grasp_subdomain_1"/>
</dbReference>
<dbReference type="GO" id="GO:0005524">
    <property type="term" value="F:ATP binding"/>
    <property type="evidence" value="ECO:0007669"/>
    <property type="project" value="UniProtKB-UniRule"/>
</dbReference>
<accession>A0A9D2K0F4</accession>
<evidence type="ECO:0000259" key="11">
    <source>
        <dbReference type="PROSITE" id="PS50975"/>
    </source>
</evidence>
<evidence type="ECO:0000313" key="13">
    <source>
        <dbReference type="Proteomes" id="UP000824102"/>
    </source>
</evidence>
<dbReference type="Pfam" id="PF01820">
    <property type="entry name" value="Dala_Dala_lig_N"/>
    <property type="match status" value="1"/>
</dbReference>
<evidence type="ECO:0000256" key="3">
    <source>
        <dbReference type="ARBA" id="ARBA00022490"/>
    </source>
</evidence>
<evidence type="ECO:0000256" key="7">
    <source>
        <dbReference type="ARBA" id="ARBA00022960"/>
    </source>
</evidence>
<comment type="subcellular location">
    <subcellularLocation>
        <location evidence="1">Cytoplasm</location>
    </subcellularLocation>
</comment>
<reference evidence="12" key="2">
    <citation type="submission" date="2021-04" db="EMBL/GenBank/DDBJ databases">
        <authorList>
            <person name="Gilroy R."/>
        </authorList>
    </citation>
    <scope>NUCLEOTIDE SEQUENCE</scope>
    <source>
        <strain evidence="12">ChiW7-2402</strain>
    </source>
</reference>
<feature type="domain" description="ATP-grasp" evidence="11">
    <location>
        <begin position="134"/>
        <end position="335"/>
    </location>
</feature>
<dbReference type="SUPFAM" id="SSF56059">
    <property type="entry name" value="Glutathione synthetase ATP-binding domain-like"/>
    <property type="match status" value="1"/>
</dbReference>
<keyword evidence="4" id="KW-0436">Ligase</keyword>
<comment type="caution">
    <text evidence="12">The sequence shown here is derived from an EMBL/GenBank/DDBJ whole genome shotgun (WGS) entry which is preliminary data.</text>
</comment>
<organism evidence="12 13">
    <name type="scientific">Candidatus Gallimonas intestinavium</name>
    <dbReference type="NCBI Taxonomy" id="2838603"/>
    <lineage>
        <taxon>Bacteria</taxon>
        <taxon>Bacillati</taxon>
        <taxon>Bacillota</taxon>
        <taxon>Clostridia</taxon>
        <taxon>Candidatus Gallimonas</taxon>
    </lineage>
</organism>
<evidence type="ECO:0000256" key="1">
    <source>
        <dbReference type="ARBA" id="ARBA00004496"/>
    </source>
</evidence>
<name>A0A9D2K0F4_9FIRM</name>
<proteinExistence type="inferred from homology"/>
<dbReference type="PANTHER" id="PTHR23132:SF23">
    <property type="entry name" value="D-ALANINE--D-ALANINE LIGASE B"/>
    <property type="match status" value="1"/>
</dbReference>
<evidence type="ECO:0000256" key="10">
    <source>
        <dbReference type="PROSITE-ProRule" id="PRU00409"/>
    </source>
</evidence>
<keyword evidence="9" id="KW-0961">Cell wall biogenesis/degradation</keyword>
<keyword evidence="8" id="KW-0573">Peptidoglycan synthesis</keyword>
<dbReference type="InterPro" id="IPR011095">
    <property type="entry name" value="Dala_Dala_lig_C"/>
</dbReference>
<dbReference type="GO" id="GO:0008360">
    <property type="term" value="P:regulation of cell shape"/>
    <property type="evidence" value="ECO:0007669"/>
    <property type="project" value="UniProtKB-KW"/>
</dbReference>
<dbReference type="InterPro" id="IPR000291">
    <property type="entry name" value="D-Ala_lig_Van_CS"/>
</dbReference>
<sequence>MKRVAVFFGGASNEHEISVLTGMMAVNLLKSAGYEVLPVFLPPSGGMTLAKNASRAEDVAGESRFPAVQLNGPALERKRGIFRKRQPFDVALNCCHGGMGEDGTLAALLAWNKVPSASPSAELSVAFMDKSLCKLAAKGLGLPVLPSVCVREGETERAGREADRLGYPLVVKPCRLGSSIGITVVKEERELLVALALAFRLDRSALLEPYLPGRRDLNCAAVKRGGEIVLSPIEEVLSSSPILTFGEKYEGAERRSLLPADIPEGAAHTVRESMRAIAEAFGLCGVIRGDFFLTKDGSVYFNELNAVPGSLAFYLFGDTLLDARDFLSALVEEAALPPEKRPVCTGLLSRTRFAGSKGCKNRASVL</sequence>
<dbReference type="PROSITE" id="PS00843">
    <property type="entry name" value="DALA_DALA_LIGASE_1"/>
    <property type="match status" value="1"/>
</dbReference>
<dbReference type="Gene3D" id="3.30.470.20">
    <property type="entry name" value="ATP-grasp fold, B domain"/>
    <property type="match status" value="1"/>
</dbReference>
<dbReference type="GO" id="GO:0071555">
    <property type="term" value="P:cell wall organization"/>
    <property type="evidence" value="ECO:0007669"/>
    <property type="project" value="UniProtKB-KW"/>
</dbReference>
<dbReference type="GO" id="GO:0046872">
    <property type="term" value="F:metal ion binding"/>
    <property type="evidence" value="ECO:0007669"/>
    <property type="project" value="InterPro"/>
</dbReference>
<evidence type="ECO:0000256" key="4">
    <source>
        <dbReference type="ARBA" id="ARBA00022598"/>
    </source>
</evidence>
<keyword evidence="5 10" id="KW-0547">Nucleotide-binding</keyword>
<dbReference type="GO" id="GO:0005737">
    <property type="term" value="C:cytoplasm"/>
    <property type="evidence" value="ECO:0007669"/>
    <property type="project" value="UniProtKB-SubCell"/>
</dbReference>
<dbReference type="SUPFAM" id="SSF52440">
    <property type="entry name" value="PreATP-grasp domain"/>
    <property type="match status" value="1"/>
</dbReference>
<dbReference type="Pfam" id="PF07478">
    <property type="entry name" value="Dala_Dala_lig_C"/>
    <property type="match status" value="1"/>
</dbReference>
<reference evidence="12" key="1">
    <citation type="journal article" date="2021" name="PeerJ">
        <title>Extensive microbial diversity within the chicken gut microbiome revealed by metagenomics and culture.</title>
        <authorList>
            <person name="Gilroy R."/>
            <person name="Ravi A."/>
            <person name="Getino M."/>
            <person name="Pursley I."/>
            <person name="Horton D.L."/>
            <person name="Alikhan N.F."/>
            <person name="Baker D."/>
            <person name="Gharbi K."/>
            <person name="Hall N."/>
            <person name="Watson M."/>
            <person name="Adriaenssens E.M."/>
            <person name="Foster-Nyarko E."/>
            <person name="Jarju S."/>
            <person name="Secka A."/>
            <person name="Antonio M."/>
            <person name="Oren A."/>
            <person name="Chaudhuri R.R."/>
            <person name="La Ragione R."/>
            <person name="Hildebrand F."/>
            <person name="Pallen M.J."/>
        </authorList>
    </citation>
    <scope>NUCLEOTIDE SEQUENCE</scope>
    <source>
        <strain evidence="12">ChiW7-2402</strain>
    </source>
</reference>
<evidence type="ECO:0000256" key="2">
    <source>
        <dbReference type="ARBA" id="ARBA00010871"/>
    </source>
</evidence>
<evidence type="ECO:0000313" key="12">
    <source>
        <dbReference type="EMBL" id="HIZ73238.1"/>
    </source>
</evidence>
<dbReference type="Gene3D" id="3.40.50.20">
    <property type="match status" value="1"/>
</dbReference>
<keyword evidence="3" id="KW-0963">Cytoplasm</keyword>
<dbReference type="GO" id="GO:0009252">
    <property type="term" value="P:peptidoglycan biosynthetic process"/>
    <property type="evidence" value="ECO:0007669"/>
    <property type="project" value="UniProtKB-KW"/>
</dbReference>
<comment type="similarity">
    <text evidence="2">Belongs to the D-alanine--D-alanine ligase family.</text>
</comment>
<dbReference type="EMBL" id="DXBB01000091">
    <property type="protein sequence ID" value="HIZ73238.1"/>
    <property type="molecule type" value="Genomic_DNA"/>
</dbReference>
<evidence type="ECO:0000256" key="5">
    <source>
        <dbReference type="ARBA" id="ARBA00022741"/>
    </source>
</evidence>
<dbReference type="GO" id="GO:0008716">
    <property type="term" value="F:D-alanine-D-alanine ligase activity"/>
    <property type="evidence" value="ECO:0007669"/>
    <property type="project" value="InterPro"/>
</dbReference>
<keyword evidence="7" id="KW-0133">Cell shape</keyword>
<dbReference type="AlphaFoldDB" id="A0A9D2K0F4"/>
<keyword evidence="6 10" id="KW-0067">ATP-binding</keyword>
<dbReference type="InterPro" id="IPR011761">
    <property type="entry name" value="ATP-grasp"/>
</dbReference>
<dbReference type="PROSITE" id="PS50975">
    <property type="entry name" value="ATP_GRASP"/>
    <property type="match status" value="1"/>
</dbReference>
<protein>
    <submittedName>
        <fullName evidence="12">ATP-grasp domain-containing protein</fullName>
    </submittedName>
</protein>
<evidence type="ECO:0000256" key="8">
    <source>
        <dbReference type="ARBA" id="ARBA00022984"/>
    </source>
</evidence>
<evidence type="ECO:0000256" key="6">
    <source>
        <dbReference type="ARBA" id="ARBA00022840"/>
    </source>
</evidence>
<dbReference type="InterPro" id="IPR011127">
    <property type="entry name" value="Dala_Dala_lig_N"/>
</dbReference>
<dbReference type="PANTHER" id="PTHR23132">
    <property type="entry name" value="D-ALANINE--D-ALANINE LIGASE"/>
    <property type="match status" value="1"/>
</dbReference>